<dbReference type="AlphaFoldDB" id="A0A9P6TFW1"/>
<evidence type="ECO:0000313" key="1">
    <source>
        <dbReference type="EMBL" id="KAG0151101.1"/>
    </source>
</evidence>
<proteinExistence type="predicted"/>
<name>A0A9P6TFW1_9BASI</name>
<comment type="caution">
    <text evidence="1">The sequence shown here is derived from an EMBL/GenBank/DDBJ whole genome shotgun (WGS) entry which is preliminary data.</text>
</comment>
<evidence type="ECO:0000313" key="2">
    <source>
        <dbReference type="Proteomes" id="UP000886653"/>
    </source>
</evidence>
<keyword evidence="2" id="KW-1185">Reference proteome</keyword>
<gene>
    <name evidence="1" type="ORF">CROQUDRAFT_87223</name>
</gene>
<dbReference type="Proteomes" id="UP000886653">
    <property type="component" value="Unassembled WGS sequence"/>
</dbReference>
<protein>
    <submittedName>
        <fullName evidence="1">Uncharacterized protein</fullName>
    </submittedName>
</protein>
<organism evidence="1 2">
    <name type="scientific">Cronartium quercuum f. sp. fusiforme G11</name>
    <dbReference type="NCBI Taxonomy" id="708437"/>
    <lineage>
        <taxon>Eukaryota</taxon>
        <taxon>Fungi</taxon>
        <taxon>Dikarya</taxon>
        <taxon>Basidiomycota</taxon>
        <taxon>Pucciniomycotina</taxon>
        <taxon>Pucciniomycetes</taxon>
        <taxon>Pucciniales</taxon>
        <taxon>Coleosporiaceae</taxon>
        <taxon>Cronartium</taxon>
    </lineage>
</organism>
<accession>A0A9P6TFW1</accession>
<dbReference type="EMBL" id="MU167215">
    <property type="protein sequence ID" value="KAG0151101.1"/>
    <property type="molecule type" value="Genomic_DNA"/>
</dbReference>
<sequence>MLPDPTPHPQLIILSSLSDQKTYLLAQVLPVFKVLVARLEANGLQLTVTAKSSAGDAFRALRMRFYPQCNIALARSPATSNVVNHTTLGITNELLALDDSCTPHNVILDPQPSDLGARHLKALLRFPNKTLSRLFEFTQRDPGLNRPLCATSFSA</sequence>
<reference evidence="1" key="1">
    <citation type="submission" date="2013-11" db="EMBL/GenBank/DDBJ databases">
        <title>Genome sequence of the fusiform rust pathogen reveals effectors for host alternation and coevolution with pine.</title>
        <authorList>
            <consortium name="DOE Joint Genome Institute"/>
            <person name="Smith K."/>
            <person name="Pendleton A."/>
            <person name="Kubisiak T."/>
            <person name="Anderson C."/>
            <person name="Salamov A."/>
            <person name="Aerts A."/>
            <person name="Riley R."/>
            <person name="Clum A."/>
            <person name="Lindquist E."/>
            <person name="Ence D."/>
            <person name="Campbell M."/>
            <person name="Kronenberg Z."/>
            <person name="Feau N."/>
            <person name="Dhillon B."/>
            <person name="Hamelin R."/>
            <person name="Burleigh J."/>
            <person name="Smith J."/>
            <person name="Yandell M."/>
            <person name="Nelson C."/>
            <person name="Grigoriev I."/>
            <person name="Davis J."/>
        </authorList>
    </citation>
    <scope>NUCLEOTIDE SEQUENCE</scope>
    <source>
        <strain evidence="1">G11</strain>
    </source>
</reference>